<dbReference type="RefSeq" id="WP_341839562.1">
    <property type="nucleotide sequence ID" value="NZ_CP149792.1"/>
</dbReference>
<organism evidence="2 3">
    <name type="scientific">Chitinophaga caseinilytica</name>
    <dbReference type="NCBI Taxonomy" id="2267521"/>
    <lineage>
        <taxon>Bacteria</taxon>
        <taxon>Pseudomonadati</taxon>
        <taxon>Bacteroidota</taxon>
        <taxon>Chitinophagia</taxon>
        <taxon>Chitinophagales</taxon>
        <taxon>Chitinophagaceae</taxon>
        <taxon>Chitinophaga</taxon>
    </lineage>
</organism>
<name>A0ABZ2Z0F4_9BACT</name>
<sequence>MKKYILFLLLPFLCLAACQKDGEAVPQPEFYQLTLSWFFTPHAETAFQVIVDGTVVTDSLLFNQGQNFASKLIPGPSQGLKHLVLKVTGTDSTVLDTSVMVNGKTSYQLLAISPDEKPRIYQGAGSGTEADPSQPSAGKIRYYYYDTQLPEEVKMVFYRVNLGVRPIAAEETPFGELRLKRGEFSPYLELPMTVYGRNTTYLFKLIDPSNDAIIQDIVIFPTPFTRTKGYSESIYANRPPTADGLPVYKFITSILKMGGPEDPVPRRDKYHDQPLFQTTW</sequence>
<proteinExistence type="predicted"/>
<dbReference type="EMBL" id="CP150096">
    <property type="protein sequence ID" value="WZN44797.1"/>
    <property type="molecule type" value="Genomic_DNA"/>
</dbReference>
<evidence type="ECO:0000313" key="3">
    <source>
        <dbReference type="Proteomes" id="UP001449657"/>
    </source>
</evidence>
<feature type="chain" id="PRO_5046646094" description="DUF4249 domain-containing protein" evidence="1">
    <location>
        <begin position="20"/>
        <end position="280"/>
    </location>
</feature>
<dbReference type="Proteomes" id="UP001449657">
    <property type="component" value="Chromosome"/>
</dbReference>
<accession>A0ABZ2Z0F4</accession>
<keyword evidence="1" id="KW-0732">Signal</keyword>
<feature type="signal peptide" evidence="1">
    <location>
        <begin position="1"/>
        <end position="19"/>
    </location>
</feature>
<evidence type="ECO:0000313" key="2">
    <source>
        <dbReference type="EMBL" id="WZN44797.1"/>
    </source>
</evidence>
<gene>
    <name evidence="2" type="ORF">WJU22_18025</name>
</gene>
<protein>
    <recommendedName>
        <fullName evidence="4">DUF4249 domain-containing protein</fullName>
    </recommendedName>
</protein>
<evidence type="ECO:0000256" key="1">
    <source>
        <dbReference type="SAM" id="SignalP"/>
    </source>
</evidence>
<reference evidence="2 3" key="1">
    <citation type="submission" date="2024-03" db="EMBL/GenBank/DDBJ databases">
        <title>Chitinophaga caseinilytica sp. nov., a casein hydrolysing bacterium isolated from forest soil.</title>
        <authorList>
            <person name="Lee D.S."/>
            <person name="Han D.M."/>
            <person name="Baek J.H."/>
            <person name="Choi D.G."/>
            <person name="Jeon J.H."/>
            <person name="Jeon C.O."/>
        </authorList>
    </citation>
    <scope>NUCLEOTIDE SEQUENCE [LARGE SCALE GENOMIC DNA]</scope>
    <source>
        <strain evidence="2 3">KACC 19118</strain>
    </source>
</reference>
<evidence type="ECO:0008006" key="4">
    <source>
        <dbReference type="Google" id="ProtNLM"/>
    </source>
</evidence>
<keyword evidence="3" id="KW-1185">Reference proteome</keyword>